<dbReference type="Gene3D" id="3.40.470.10">
    <property type="entry name" value="Uracil-DNA glycosylase-like domain"/>
    <property type="match status" value="1"/>
</dbReference>
<keyword evidence="2" id="KW-0808">Transferase</keyword>
<dbReference type="GO" id="GO:0003887">
    <property type="term" value="F:DNA-directed DNA polymerase activity"/>
    <property type="evidence" value="ECO:0007669"/>
    <property type="project" value="UniProtKB-EC"/>
</dbReference>
<feature type="compositionally biased region" description="Low complexity" evidence="1">
    <location>
        <begin position="24"/>
        <end position="46"/>
    </location>
</feature>
<keyword evidence="2" id="KW-0548">Nucleotidyltransferase</keyword>
<dbReference type="RefSeq" id="WP_184704261.1">
    <property type="nucleotide sequence ID" value="NZ_JACHKZ010000001.1"/>
</dbReference>
<evidence type="ECO:0000313" key="2">
    <source>
        <dbReference type="EMBL" id="MBB6576109.1"/>
    </source>
</evidence>
<evidence type="ECO:0000256" key="1">
    <source>
        <dbReference type="SAM" id="MobiDB-lite"/>
    </source>
</evidence>
<organism evidence="2 3">
    <name type="scientific">Comamonas odontotermitis</name>
    <dbReference type="NCBI Taxonomy" id="379895"/>
    <lineage>
        <taxon>Bacteria</taxon>
        <taxon>Pseudomonadati</taxon>
        <taxon>Pseudomonadota</taxon>
        <taxon>Betaproteobacteria</taxon>
        <taxon>Burkholderiales</taxon>
        <taxon>Comamonadaceae</taxon>
        <taxon>Comamonas</taxon>
    </lineage>
</organism>
<sequence>MSLNLDARQRAMLQEMGHPLWWPESAAPVAAPATEAPEAPAAPAQALEEEQPQAPVHKASAAPENRADQPSATHSVAEVSSPAPAVPAPAPRPARTAAAPSAAPVAPAAQAMPEDFPRVRFALRTPVPLDLREAQLQAEPATPSSQPAWLVVAELPEGAPPHGKAGQLVINMLRAMRLTDTLVYWVPLERLAPGQDAAQGEAQEPPSHSIDALVQDTGAAMALVLGLPAARHLLGGDQPFSRLRQQLHQVGACQLPAVVTYDPSHLLRAPKAKGETWADLCLALAHAGR</sequence>
<dbReference type="EC" id="2.7.7.7" evidence="2"/>
<feature type="region of interest" description="Disordered" evidence="1">
    <location>
        <begin position="24"/>
        <end position="110"/>
    </location>
</feature>
<gene>
    <name evidence="2" type="ORF">HNP33_000157</name>
</gene>
<dbReference type="SUPFAM" id="SSF52141">
    <property type="entry name" value="Uracil-DNA glycosylase-like"/>
    <property type="match status" value="1"/>
</dbReference>
<reference evidence="2 3" key="1">
    <citation type="submission" date="2020-08" db="EMBL/GenBank/DDBJ databases">
        <title>Functional genomics of gut bacteria from endangered species of beetles.</title>
        <authorList>
            <person name="Carlos-Shanley C."/>
        </authorList>
    </citation>
    <scope>NUCLEOTIDE SEQUENCE [LARGE SCALE GENOMIC DNA]</scope>
    <source>
        <strain evidence="2 3">S00124</strain>
    </source>
</reference>
<comment type="caution">
    <text evidence="2">The sequence shown here is derived from an EMBL/GenBank/DDBJ whole genome shotgun (WGS) entry which is preliminary data.</text>
</comment>
<name>A0ABR6RAD4_9BURK</name>
<keyword evidence="3" id="KW-1185">Reference proteome</keyword>
<feature type="compositionally biased region" description="Low complexity" evidence="1">
    <location>
        <begin position="93"/>
        <end position="110"/>
    </location>
</feature>
<dbReference type="InterPro" id="IPR036895">
    <property type="entry name" value="Uracil-DNA_glycosylase-like_sf"/>
</dbReference>
<proteinExistence type="predicted"/>
<dbReference type="EMBL" id="JACHKZ010000001">
    <property type="protein sequence ID" value="MBB6576109.1"/>
    <property type="molecule type" value="Genomic_DNA"/>
</dbReference>
<protein>
    <submittedName>
        <fullName evidence="2">DNA polymerase</fullName>
        <ecNumber evidence="2">2.7.7.7</ecNumber>
    </submittedName>
</protein>
<evidence type="ECO:0000313" key="3">
    <source>
        <dbReference type="Proteomes" id="UP000562492"/>
    </source>
</evidence>
<dbReference type="Proteomes" id="UP000562492">
    <property type="component" value="Unassembled WGS sequence"/>
</dbReference>
<accession>A0ABR6RAD4</accession>